<sequence length="186" mass="19787">MADLKARPRPTGATAVLGRTGFPHVTSATKGEIDIVTAPSQPGFNPLDLLYSSLSACLVLSARIAASQMGILDKINEITAEVTGEKATEGLSRVAKFNIAFSIKGDIDEETRQKIAHAAEDEICTVSNTIRGNPEFSTTISGVRLNLHNNYRQSRAEDCVTNARLLCSGIESNDPGHHAAQASPDV</sequence>
<dbReference type="KEGG" id="rlg:Rleg_0310"/>
<dbReference type="InterPro" id="IPR003718">
    <property type="entry name" value="OsmC/Ohr_fam"/>
</dbReference>
<dbReference type="HOGENOM" id="CLU_124965_0_0_5"/>
<dbReference type="SUPFAM" id="SSF82784">
    <property type="entry name" value="OsmC-like"/>
    <property type="match status" value="1"/>
</dbReference>
<proteinExistence type="predicted"/>
<dbReference type="EMBL" id="CP001622">
    <property type="protein sequence ID" value="ACS54621.1"/>
    <property type="molecule type" value="Genomic_DNA"/>
</dbReference>
<dbReference type="Proteomes" id="UP000002256">
    <property type="component" value="Chromosome"/>
</dbReference>
<dbReference type="AlphaFoldDB" id="C6B0K2"/>
<dbReference type="InterPro" id="IPR036102">
    <property type="entry name" value="OsmC/Ohrsf"/>
</dbReference>
<dbReference type="Pfam" id="PF02566">
    <property type="entry name" value="OsmC"/>
    <property type="match status" value="1"/>
</dbReference>
<dbReference type="InterPro" id="IPR015946">
    <property type="entry name" value="KH_dom-like_a/b"/>
</dbReference>
<evidence type="ECO:0000313" key="2">
    <source>
        <dbReference type="Proteomes" id="UP000002256"/>
    </source>
</evidence>
<dbReference type="Gene3D" id="3.30.300.20">
    <property type="match status" value="1"/>
</dbReference>
<reference evidence="1 2" key="1">
    <citation type="journal article" date="2010" name="Stand. Genomic Sci.">
        <title>Complete genome sequence of Rhizobium leguminosarum bv. trifolii strain WSM1325, an effective microsymbiont of annual Mediterranean clovers.</title>
        <authorList>
            <person name="Reeve W."/>
            <person name="O'Hara G."/>
            <person name="Chain P."/>
            <person name="Ardley J."/>
            <person name="Brau L."/>
            <person name="Nandesena K."/>
            <person name="Tiwari R."/>
            <person name="Copeland A."/>
            <person name="Nolan M."/>
            <person name="Han C."/>
            <person name="Brettin T."/>
            <person name="Land M."/>
            <person name="Ovchinikova G."/>
            <person name="Ivanova N."/>
            <person name="Mavromatis K."/>
            <person name="Markowitz V."/>
            <person name="Kyrpides N."/>
            <person name="Melino V."/>
            <person name="Denton M."/>
            <person name="Yates R."/>
            <person name="Howieson J."/>
        </authorList>
    </citation>
    <scope>NUCLEOTIDE SEQUENCE [LARGE SCALE GENOMIC DNA]</scope>
    <source>
        <strain evidence="1 2">WSM1325</strain>
    </source>
</reference>
<gene>
    <name evidence="1" type="ordered locus">Rleg_0310</name>
</gene>
<evidence type="ECO:0000313" key="1">
    <source>
        <dbReference type="EMBL" id="ACS54621.1"/>
    </source>
</evidence>
<accession>C6B0K2</accession>
<organism evidence="1 2">
    <name type="scientific">Rhizobium leguminosarum bv. trifolii (strain WSM1325)</name>
    <dbReference type="NCBI Taxonomy" id="395491"/>
    <lineage>
        <taxon>Bacteria</taxon>
        <taxon>Pseudomonadati</taxon>
        <taxon>Pseudomonadota</taxon>
        <taxon>Alphaproteobacteria</taxon>
        <taxon>Hyphomicrobiales</taxon>
        <taxon>Rhizobiaceae</taxon>
        <taxon>Rhizobium/Agrobacterium group</taxon>
        <taxon>Rhizobium</taxon>
    </lineage>
</organism>
<dbReference type="PANTHER" id="PTHR34352">
    <property type="entry name" value="PROTEIN YHFA"/>
    <property type="match status" value="1"/>
</dbReference>
<name>C6B0K2_RHILS</name>
<protein>
    <submittedName>
        <fullName evidence="1">OsmC family protein</fullName>
    </submittedName>
</protein>
<dbReference type="PANTHER" id="PTHR34352:SF1">
    <property type="entry name" value="PROTEIN YHFA"/>
    <property type="match status" value="1"/>
</dbReference>